<organism evidence="2 3">
    <name type="scientific">Photobacterium andalusiense</name>
    <dbReference type="NCBI Taxonomy" id="2204296"/>
    <lineage>
        <taxon>Bacteria</taxon>
        <taxon>Pseudomonadati</taxon>
        <taxon>Pseudomonadota</taxon>
        <taxon>Gammaproteobacteria</taxon>
        <taxon>Vibrionales</taxon>
        <taxon>Vibrionaceae</taxon>
        <taxon>Photobacterium</taxon>
    </lineage>
</organism>
<accession>A0A1Y6MF63</accession>
<name>A0A1Y6MF63_9GAMM</name>
<gene>
    <name evidence="2" type="ORF">PAND9192_01844</name>
</gene>
<feature type="compositionally biased region" description="Basic and acidic residues" evidence="1">
    <location>
        <begin position="1"/>
        <end position="10"/>
    </location>
</feature>
<reference evidence="3" key="1">
    <citation type="submission" date="2017-06" db="EMBL/GenBank/DDBJ databases">
        <authorList>
            <person name="Rodrigo-Torres L."/>
            <person name="Arahal R.D."/>
            <person name="Lucena T."/>
        </authorList>
    </citation>
    <scope>NUCLEOTIDE SEQUENCE [LARGE SCALE GENOMIC DNA]</scope>
    <source>
        <strain evidence="3">CECT 9192</strain>
    </source>
</reference>
<feature type="compositionally biased region" description="Basic and acidic residues" evidence="1">
    <location>
        <begin position="28"/>
        <end position="37"/>
    </location>
</feature>
<proteinExistence type="predicted"/>
<sequence length="99" mass="11116">MSEAEKKQQAKDNAQQALSQQAQQQKQDQQDGNKDDSQPSAVTMQQGKPNGDQQQVLSVSNPILKKLEQVPDDTAELIRAQLMLQAQQRAEQQQSNKSW</sequence>
<dbReference type="AlphaFoldDB" id="A0A1Y6MF63"/>
<evidence type="ECO:0000256" key="1">
    <source>
        <dbReference type="SAM" id="MobiDB-lite"/>
    </source>
</evidence>
<feature type="compositionally biased region" description="Polar residues" evidence="1">
    <location>
        <begin position="39"/>
        <end position="60"/>
    </location>
</feature>
<dbReference type="EMBL" id="FYAJ01000003">
    <property type="protein sequence ID" value="SMY35176.1"/>
    <property type="molecule type" value="Genomic_DNA"/>
</dbReference>
<protein>
    <submittedName>
        <fullName evidence="2">Uncharacterized protein</fullName>
    </submittedName>
</protein>
<evidence type="ECO:0000313" key="2">
    <source>
        <dbReference type="EMBL" id="SMY35176.1"/>
    </source>
</evidence>
<keyword evidence="3" id="KW-1185">Reference proteome</keyword>
<feature type="region of interest" description="Disordered" evidence="1">
    <location>
        <begin position="1"/>
        <end position="60"/>
    </location>
</feature>
<feature type="compositionally biased region" description="Low complexity" evidence="1">
    <location>
        <begin position="11"/>
        <end position="27"/>
    </location>
</feature>
<dbReference type="Proteomes" id="UP000195719">
    <property type="component" value="Unassembled WGS sequence"/>
</dbReference>
<evidence type="ECO:0000313" key="3">
    <source>
        <dbReference type="Proteomes" id="UP000195719"/>
    </source>
</evidence>